<evidence type="ECO:0000256" key="7">
    <source>
        <dbReference type="ARBA" id="ARBA00023136"/>
    </source>
</evidence>
<dbReference type="Pfam" id="PF09721">
    <property type="entry name" value="Exosortase_EpsH"/>
    <property type="match status" value="1"/>
</dbReference>
<evidence type="ECO:0000256" key="8">
    <source>
        <dbReference type="PIRSR" id="PIRSR025737-1"/>
    </source>
</evidence>
<dbReference type="NCBIfam" id="TIGR04178">
    <property type="entry name" value="exo_archaeo"/>
    <property type="match status" value="1"/>
</dbReference>
<accession>Q46E42</accession>
<feature type="transmembrane region" description="Helical" evidence="9">
    <location>
        <begin position="240"/>
        <end position="258"/>
    </location>
</feature>
<protein>
    <recommendedName>
        <fullName evidence="11">Archaeosortase A</fullName>
    </recommendedName>
</protein>
<dbReference type="HOGENOM" id="CLU_065734_0_0_2"/>
<dbReference type="NCBIfam" id="TIGR04125">
    <property type="entry name" value="exosort_PGF_TRM"/>
    <property type="match status" value="1"/>
</dbReference>
<feature type="active site" description="Proton donor" evidence="8">
    <location>
        <position position="216"/>
    </location>
</feature>
<dbReference type="KEGG" id="mba:Mbar_A0876"/>
<evidence type="ECO:0000256" key="4">
    <source>
        <dbReference type="ARBA" id="ARBA00022692"/>
    </source>
</evidence>
<dbReference type="PaxDb" id="269797-Mbar_A0876"/>
<evidence type="ECO:0000256" key="1">
    <source>
        <dbReference type="ARBA" id="ARBA00004651"/>
    </source>
</evidence>
<dbReference type="AlphaFoldDB" id="Q46E42"/>
<feature type="transmembrane region" description="Helical" evidence="9">
    <location>
        <begin position="171"/>
        <end position="193"/>
    </location>
</feature>
<dbReference type="InterPro" id="IPR026392">
    <property type="entry name" value="Exo/Archaeosortase_dom"/>
</dbReference>
<dbReference type="eggNOG" id="arCOG04471">
    <property type="taxonomic scope" value="Archaea"/>
</dbReference>
<organism evidence="10">
    <name type="scientific">Methanosarcina barkeri (strain Fusaro / DSM 804)</name>
    <dbReference type="NCBI Taxonomy" id="269797"/>
    <lineage>
        <taxon>Archaea</taxon>
        <taxon>Methanobacteriati</taxon>
        <taxon>Methanobacteriota</taxon>
        <taxon>Stenosarchaea group</taxon>
        <taxon>Methanomicrobia</taxon>
        <taxon>Methanosarcinales</taxon>
        <taxon>Methanosarcinaceae</taxon>
        <taxon>Methanosarcina</taxon>
    </lineage>
</organism>
<keyword evidence="3" id="KW-0645">Protease</keyword>
<dbReference type="EMBL" id="CP000099">
    <property type="protein sequence ID" value="AAZ69850.1"/>
    <property type="molecule type" value="Genomic_DNA"/>
</dbReference>
<keyword evidence="6 9" id="KW-1133">Transmembrane helix</keyword>
<proteinExistence type="predicted"/>
<reference evidence="10" key="1">
    <citation type="submission" date="2006-06" db="EMBL/GenBank/DDBJ databases">
        <title>Complete sequence of chromosome 1 of Methanosarcina barkeri str. fusaro.</title>
        <authorList>
            <person name="Copeland A."/>
            <person name="Lucas S."/>
            <person name="Lapidus A."/>
            <person name="Barry K."/>
            <person name="Detter J.C."/>
            <person name="Glavina T."/>
            <person name="Hammon N."/>
            <person name="Israni S."/>
            <person name="Pitluck S."/>
            <person name="Goodwin L.A."/>
            <person name="Saunders E.H."/>
            <person name="Schmutz J."/>
            <person name="Larimer F."/>
            <person name="Land M."/>
            <person name="Anderson I."/>
            <person name="Richardson P."/>
        </authorList>
    </citation>
    <scope>NUCLEOTIDE SEQUENCE</scope>
    <source>
        <strain evidence="10">Fusaro</strain>
    </source>
</reference>
<evidence type="ECO:0000256" key="6">
    <source>
        <dbReference type="ARBA" id="ARBA00022989"/>
    </source>
</evidence>
<evidence type="ECO:0008006" key="11">
    <source>
        <dbReference type="Google" id="ProtNLM"/>
    </source>
</evidence>
<keyword evidence="2" id="KW-1003">Cell membrane</keyword>
<dbReference type="PIRSF" id="PIRSF025737">
    <property type="entry name" value="Cyco1"/>
    <property type="match status" value="1"/>
</dbReference>
<dbReference type="OrthoDB" id="200496at2157"/>
<sequence length="289" mass="32169">MIESILWLAVGLMVASSVIPRTSRVRKLVGGIGWGVFSIHWSYQPLHYIKIMDYANVLLTIVVALFCLLVAYIMFLEYRKGPLKIMNNREVLHSKFSAQGEADFLDITSMLTSASALGALVYFPFANFAFLNTWIIGGVTSQVTWVLQYLEIPAYMKAWNMISLNGYTVEIILACTAIESIALFMGLIGAVRAPLSRMAMAFIVSVPVIYVLNLIRDIFVVVAYGEQWFGADSFIIAHNYIAKAGSGIALFVISYAVLRILPELFGMIDGLWVILSNELKSILRRSEGD</sequence>
<keyword evidence="4 9" id="KW-0812">Transmembrane</keyword>
<dbReference type="GO" id="GO:0005886">
    <property type="term" value="C:plasma membrane"/>
    <property type="evidence" value="ECO:0007669"/>
    <property type="project" value="UniProtKB-SubCell"/>
</dbReference>
<dbReference type="GO" id="GO:0006508">
    <property type="term" value="P:proteolysis"/>
    <property type="evidence" value="ECO:0007669"/>
    <property type="project" value="UniProtKB-KW"/>
</dbReference>
<dbReference type="InterPro" id="IPR014522">
    <property type="entry name" value="ArtA"/>
</dbReference>
<comment type="subcellular location">
    <subcellularLocation>
        <location evidence="1">Cell membrane</location>
        <topology evidence="1">Multi-pass membrane protein</topology>
    </subcellularLocation>
</comment>
<gene>
    <name evidence="10" type="ordered locus">Mbar_A0876</name>
</gene>
<feature type="transmembrane region" description="Helical" evidence="9">
    <location>
        <begin position="104"/>
        <end position="125"/>
    </location>
</feature>
<evidence type="ECO:0000256" key="3">
    <source>
        <dbReference type="ARBA" id="ARBA00022670"/>
    </source>
</evidence>
<keyword evidence="7 9" id="KW-0472">Membrane</keyword>
<dbReference type="InterPro" id="IPR019127">
    <property type="entry name" value="Exosortase"/>
</dbReference>
<evidence type="ECO:0000256" key="9">
    <source>
        <dbReference type="SAM" id="Phobius"/>
    </source>
</evidence>
<evidence type="ECO:0000313" key="10">
    <source>
        <dbReference type="EMBL" id="AAZ69850.1"/>
    </source>
</evidence>
<dbReference type="STRING" id="269797.Mbar_A0876"/>
<feature type="transmembrane region" description="Helical" evidence="9">
    <location>
        <begin position="199"/>
        <end position="219"/>
    </location>
</feature>
<feature type="active site" description="Acyl-thioester intermediate" evidence="8">
    <location>
        <position position="175"/>
    </location>
</feature>
<evidence type="ECO:0000256" key="5">
    <source>
        <dbReference type="ARBA" id="ARBA00022801"/>
    </source>
</evidence>
<evidence type="ECO:0000256" key="2">
    <source>
        <dbReference type="ARBA" id="ARBA00022475"/>
    </source>
</evidence>
<feature type="transmembrane region" description="Helical" evidence="9">
    <location>
        <begin position="54"/>
        <end position="76"/>
    </location>
</feature>
<dbReference type="GO" id="GO:0008233">
    <property type="term" value="F:peptidase activity"/>
    <property type="evidence" value="ECO:0007669"/>
    <property type="project" value="UniProtKB-KW"/>
</dbReference>
<keyword evidence="5" id="KW-0378">Hydrolase</keyword>
<name>Q46E42_METBF</name>